<keyword evidence="3" id="KW-1133">Transmembrane helix</keyword>
<organism evidence="5 6">
    <name type="scientific">Pseudofrankia inefficax (strain DSM 45817 / CECT 9037 / DDB 130130 / EuI1c)</name>
    <name type="common">Frankia inefficax</name>
    <dbReference type="NCBI Taxonomy" id="298654"/>
    <lineage>
        <taxon>Bacteria</taxon>
        <taxon>Bacillati</taxon>
        <taxon>Actinomycetota</taxon>
        <taxon>Actinomycetes</taxon>
        <taxon>Frankiales</taxon>
        <taxon>Frankiaceae</taxon>
        <taxon>Pseudofrankia</taxon>
    </lineage>
</organism>
<dbReference type="PANTHER" id="PTHR36974">
    <property type="entry name" value="MEMBRANE PROTEIN-RELATED"/>
    <property type="match status" value="1"/>
</dbReference>
<proteinExistence type="predicted"/>
<evidence type="ECO:0000313" key="6">
    <source>
        <dbReference type="Proteomes" id="UP000002484"/>
    </source>
</evidence>
<dbReference type="PANTHER" id="PTHR36974:SF1">
    <property type="entry name" value="DOXX FAMILY MEMBRANE PROTEIN"/>
    <property type="match status" value="1"/>
</dbReference>
<reference evidence="5 6" key="1">
    <citation type="submission" date="2010-10" db="EMBL/GenBank/DDBJ databases">
        <title>Complete sequence of Frankia sp. EuI1c.</title>
        <authorList>
            <consortium name="US DOE Joint Genome Institute"/>
            <person name="Lucas S."/>
            <person name="Copeland A."/>
            <person name="Lapidus A."/>
            <person name="Cheng J.-F."/>
            <person name="Bruce D."/>
            <person name="Goodwin L."/>
            <person name="Pitluck S."/>
            <person name="Chertkov O."/>
            <person name="Detter J.C."/>
            <person name="Han C."/>
            <person name="Tapia R."/>
            <person name="Land M."/>
            <person name="Hauser L."/>
            <person name="Jeffries C."/>
            <person name="Kyrpides N."/>
            <person name="Ivanova N."/>
            <person name="Mikhailova N."/>
            <person name="Beauchemin N."/>
            <person name="Sen A."/>
            <person name="Sur S.A."/>
            <person name="Gtari M."/>
            <person name="Wall L."/>
            <person name="Tisa L."/>
            <person name="Woyke T."/>
        </authorList>
    </citation>
    <scope>NUCLEOTIDE SEQUENCE [LARGE SCALE GENOMIC DNA]</scope>
    <source>
        <strain evidence="6">DSM 45817 / CECT 9037 / EuI1c</strain>
    </source>
</reference>
<gene>
    <name evidence="5" type="ordered locus">FraEuI1c_4552</name>
</gene>
<dbReference type="RefSeq" id="WP_013425663.1">
    <property type="nucleotide sequence ID" value="NC_014666.1"/>
</dbReference>
<dbReference type="OrthoDB" id="3267646at2"/>
<evidence type="ECO:0000256" key="3">
    <source>
        <dbReference type="ARBA" id="ARBA00022989"/>
    </source>
</evidence>
<dbReference type="AlphaFoldDB" id="E3IVN9"/>
<accession>E3IVN9</accession>
<sequence>MVRHRLARPSPRLVTGAFLVSGVTHLVRPSVFTSAIPPALPRPRDIVYLSGAAELVCAVGLLTKARWAGPASAALLVGVWPGNLQMALDATSRVRQRGAQPLDLALAALAWARMPLQVPMIRAVLSNAGPVVDAPEKS</sequence>
<comment type="subcellular location">
    <subcellularLocation>
        <location evidence="1">Membrane</location>
        <topology evidence="1">Multi-pass membrane protein</topology>
    </subcellularLocation>
</comment>
<dbReference type="InParanoid" id="E3IVN9"/>
<evidence type="ECO:0000256" key="2">
    <source>
        <dbReference type="ARBA" id="ARBA00022692"/>
    </source>
</evidence>
<evidence type="ECO:0000313" key="5">
    <source>
        <dbReference type="EMBL" id="ADP82545.1"/>
    </source>
</evidence>
<dbReference type="KEGG" id="fri:FraEuI1c_4552"/>
<keyword evidence="6" id="KW-1185">Reference proteome</keyword>
<keyword evidence="4" id="KW-0472">Membrane</keyword>
<dbReference type="GO" id="GO:0016020">
    <property type="term" value="C:membrane"/>
    <property type="evidence" value="ECO:0007669"/>
    <property type="project" value="UniProtKB-SubCell"/>
</dbReference>
<dbReference type="Pfam" id="PF13564">
    <property type="entry name" value="DoxX_2"/>
    <property type="match status" value="1"/>
</dbReference>
<dbReference type="STRING" id="298654.FraEuI1c_4552"/>
<name>E3IVN9_PSEI1</name>
<dbReference type="EMBL" id="CP002299">
    <property type="protein sequence ID" value="ADP82545.1"/>
    <property type="molecule type" value="Genomic_DNA"/>
</dbReference>
<keyword evidence="2" id="KW-0812">Transmembrane</keyword>
<evidence type="ECO:0000256" key="1">
    <source>
        <dbReference type="ARBA" id="ARBA00004141"/>
    </source>
</evidence>
<dbReference type="InterPro" id="IPR032808">
    <property type="entry name" value="DoxX"/>
</dbReference>
<dbReference type="Proteomes" id="UP000002484">
    <property type="component" value="Chromosome"/>
</dbReference>
<dbReference type="eggNOG" id="COG4270">
    <property type="taxonomic scope" value="Bacteria"/>
</dbReference>
<evidence type="ECO:0000256" key="4">
    <source>
        <dbReference type="ARBA" id="ARBA00023136"/>
    </source>
</evidence>
<protein>
    <recommendedName>
        <fullName evidence="7">DoxX family protein</fullName>
    </recommendedName>
</protein>
<dbReference type="HOGENOM" id="CLU_128738_1_1_11"/>
<evidence type="ECO:0008006" key="7">
    <source>
        <dbReference type="Google" id="ProtNLM"/>
    </source>
</evidence>